<dbReference type="Gene3D" id="1.10.260.40">
    <property type="entry name" value="lambda repressor-like DNA-binding domains"/>
    <property type="match status" value="1"/>
</dbReference>
<dbReference type="PROSITE" id="PS50943">
    <property type="entry name" value="HTH_CROC1"/>
    <property type="match status" value="1"/>
</dbReference>
<dbReference type="Pfam" id="PF01381">
    <property type="entry name" value="HTH_3"/>
    <property type="match status" value="1"/>
</dbReference>
<evidence type="ECO:0000313" key="3">
    <source>
        <dbReference type="Proteomes" id="UP000422108"/>
    </source>
</evidence>
<dbReference type="RefSeq" id="WP_155312572.1">
    <property type="nucleotide sequence ID" value="NZ_AP021879.1"/>
</dbReference>
<dbReference type="InterPro" id="IPR001387">
    <property type="entry name" value="Cro/C1-type_HTH"/>
</dbReference>
<accession>A0A5K8AG81</accession>
<proteinExistence type="predicted"/>
<reference evidence="2 3" key="1">
    <citation type="submission" date="2019-11" db="EMBL/GenBank/DDBJ databases">
        <title>Comparative genomics of hydrocarbon-degrading Desulfosarcina strains.</title>
        <authorList>
            <person name="Watanabe M."/>
            <person name="Kojima H."/>
            <person name="Fukui M."/>
        </authorList>
    </citation>
    <scope>NUCLEOTIDE SEQUENCE [LARGE SCALE GENOMIC DNA]</scope>
    <source>
        <strain evidence="3">oXyS1</strain>
    </source>
</reference>
<name>A0A5K8AG81_9BACT</name>
<dbReference type="Proteomes" id="UP000422108">
    <property type="component" value="Chromosome"/>
</dbReference>
<organism evidence="2 3">
    <name type="scientific">Desulfosarcina ovata subsp. ovata</name>
    <dbReference type="NCBI Taxonomy" id="2752305"/>
    <lineage>
        <taxon>Bacteria</taxon>
        <taxon>Pseudomonadati</taxon>
        <taxon>Thermodesulfobacteriota</taxon>
        <taxon>Desulfobacteria</taxon>
        <taxon>Desulfobacterales</taxon>
        <taxon>Desulfosarcinaceae</taxon>
        <taxon>Desulfosarcina</taxon>
    </lineage>
</organism>
<dbReference type="EMBL" id="AP021879">
    <property type="protein sequence ID" value="BBO91702.1"/>
    <property type="molecule type" value="Genomic_DNA"/>
</dbReference>
<sequence length="84" mass="9502">MAVKLINKNEMEIGRIVQFHRKQAGLSRIDLADIAGVGKTVIYDVENGKQTVRLNTLLKIMISLNISIFLDSPLMDRYEARENA</sequence>
<keyword evidence="3" id="KW-1185">Reference proteome</keyword>
<dbReference type="InterPro" id="IPR010982">
    <property type="entry name" value="Lambda_DNA-bd_dom_sf"/>
</dbReference>
<evidence type="ECO:0000259" key="1">
    <source>
        <dbReference type="PROSITE" id="PS50943"/>
    </source>
</evidence>
<dbReference type="SMART" id="SM00530">
    <property type="entry name" value="HTH_XRE"/>
    <property type="match status" value="1"/>
</dbReference>
<protein>
    <recommendedName>
        <fullName evidence="1">HTH cro/C1-type domain-containing protein</fullName>
    </recommendedName>
</protein>
<dbReference type="CDD" id="cd00093">
    <property type="entry name" value="HTH_XRE"/>
    <property type="match status" value="1"/>
</dbReference>
<dbReference type="GO" id="GO:0003677">
    <property type="term" value="F:DNA binding"/>
    <property type="evidence" value="ECO:0007669"/>
    <property type="project" value="InterPro"/>
</dbReference>
<dbReference type="SUPFAM" id="SSF47413">
    <property type="entry name" value="lambda repressor-like DNA-binding domains"/>
    <property type="match status" value="1"/>
</dbReference>
<feature type="domain" description="HTH cro/C1-type" evidence="1">
    <location>
        <begin position="17"/>
        <end position="70"/>
    </location>
</feature>
<gene>
    <name evidence="2" type="ORF">DSCOOX_48820</name>
</gene>
<evidence type="ECO:0000313" key="2">
    <source>
        <dbReference type="EMBL" id="BBO91702.1"/>
    </source>
</evidence>
<dbReference type="AlphaFoldDB" id="A0A5K8AG81"/>